<organism evidence="20 21">
    <name type="scientific">Amygdalobacter indicium</name>
    <dbReference type="NCBI Taxonomy" id="3029272"/>
    <lineage>
        <taxon>Bacteria</taxon>
        <taxon>Bacillati</taxon>
        <taxon>Bacillota</taxon>
        <taxon>Clostridia</taxon>
        <taxon>Eubacteriales</taxon>
        <taxon>Oscillospiraceae</taxon>
        <taxon>Amygdalobacter</taxon>
    </lineage>
</organism>
<keyword evidence="10 16" id="KW-0808">Transferase</keyword>
<dbReference type="SUPFAM" id="SSF51621">
    <property type="entry name" value="Phosphoenolpyruvate/pyruvate domain"/>
    <property type="match status" value="1"/>
</dbReference>
<dbReference type="InterPro" id="IPR023151">
    <property type="entry name" value="PEP_util_CS"/>
</dbReference>
<evidence type="ECO:0000256" key="11">
    <source>
        <dbReference type="ARBA" id="ARBA00022683"/>
    </source>
</evidence>
<dbReference type="Pfam" id="PF00391">
    <property type="entry name" value="PEP-utilizers"/>
    <property type="match status" value="1"/>
</dbReference>
<gene>
    <name evidence="20" type="primary">ptsP</name>
    <name evidence="20" type="ORF">PYS61_04735</name>
</gene>
<evidence type="ECO:0000256" key="5">
    <source>
        <dbReference type="ARBA" id="ARBA00012232"/>
    </source>
</evidence>
<dbReference type="NCBIfam" id="TIGR01417">
    <property type="entry name" value="PTS_I_fam"/>
    <property type="match status" value="1"/>
</dbReference>
<evidence type="ECO:0000256" key="6">
    <source>
        <dbReference type="ARBA" id="ARBA00016544"/>
    </source>
</evidence>
<accession>A0ABY8C3P0</accession>
<dbReference type="GO" id="GO:0008965">
    <property type="term" value="F:phosphoenolpyruvate-protein phosphotransferase activity"/>
    <property type="evidence" value="ECO:0007669"/>
    <property type="project" value="UniProtKB-EC"/>
</dbReference>
<dbReference type="Gene3D" id="3.20.20.60">
    <property type="entry name" value="Phosphoenolpyruvate-binding domains"/>
    <property type="match status" value="1"/>
</dbReference>
<keyword evidence="7 16" id="KW-0813">Transport</keyword>
<keyword evidence="9 16" id="KW-0762">Sugar transport</keyword>
<dbReference type="InterPro" id="IPR008279">
    <property type="entry name" value="PEP-util_enz_mobile_dom"/>
</dbReference>
<dbReference type="InterPro" id="IPR008731">
    <property type="entry name" value="PTS_EIN"/>
</dbReference>
<keyword evidence="13 16" id="KW-0418">Kinase</keyword>
<dbReference type="Gene3D" id="1.10.274.10">
    <property type="entry name" value="PtsI, HPr-binding domain"/>
    <property type="match status" value="1"/>
</dbReference>
<keyword evidence="14 16" id="KW-0460">Magnesium</keyword>
<dbReference type="SUPFAM" id="SSF47831">
    <property type="entry name" value="Enzyme I of the PEP:sugar phosphotransferase system HPr-binding (sub)domain"/>
    <property type="match status" value="1"/>
</dbReference>
<evidence type="ECO:0000256" key="4">
    <source>
        <dbReference type="ARBA" id="ARBA00007837"/>
    </source>
</evidence>
<dbReference type="Pfam" id="PF02896">
    <property type="entry name" value="PEP-utilizers_C"/>
    <property type="match status" value="1"/>
</dbReference>
<dbReference type="PRINTS" id="PR01736">
    <property type="entry name" value="PHPHTRNFRASE"/>
</dbReference>
<evidence type="ECO:0000256" key="3">
    <source>
        <dbReference type="ARBA" id="ARBA00004496"/>
    </source>
</evidence>
<evidence type="ECO:0000256" key="13">
    <source>
        <dbReference type="ARBA" id="ARBA00022777"/>
    </source>
</evidence>
<keyword evidence="11 16" id="KW-0598">Phosphotransferase system</keyword>
<dbReference type="PROSITE" id="PS00742">
    <property type="entry name" value="PEP_ENZYMES_2"/>
    <property type="match status" value="1"/>
</dbReference>
<dbReference type="EC" id="2.7.3.9" evidence="5 16"/>
<sequence>MTTYQGRVISPGLVVAPVFVYEKFSLDKCEYAKGTIAEEQAKFEHSLKVATEQLKQLFTKALNELGRDKSLLFEVHRMLIQDDDFKDEVRNLINSGVDAPHAVYTAGDNFAKMMQSLDDAYMQERALDFKDISNRLIRILCNVEAQTELTVPSVILADDLEPSETVTFRKDKILGFVLRQGSANSHTAILARGMNVPALIQTPVKQKDLKTGDLVILDAVSGCLISDPDKELLADYKVKIADRQAELEELKRYLHKPSVTKNGRVIKLYNNIGSVDDIAAVEANGAEGVGLFRSEFLYMGRSSLPTEEEQTAIYTKALKALQGKLLIVRTMDIGADKQVTCLRLKKEANPALGKRAVRICLADKPLFKEQLKALLRASVYGKLAIMIPMIISVDEVRQCKQIIAECKEELLKADYKVADDIPFGIMIETPAACVLADELAAEVDFFSIGTNDLTQYTLACDRQNPDVAYLYDDTNEAVLRLMKMVAEAAQRHGIWAGICGELAGNTALTSKLIEYGFTELSVSPAKTLAVRRAIAHTTF</sequence>
<dbReference type="RefSeq" id="WP_315571309.1">
    <property type="nucleotide sequence ID" value="NZ_CP118868.1"/>
</dbReference>
<evidence type="ECO:0000259" key="17">
    <source>
        <dbReference type="Pfam" id="PF00391"/>
    </source>
</evidence>
<feature type="domain" description="Phosphotransferase system enzyme I N-terminal" evidence="19">
    <location>
        <begin position="5"/>
        <end position="125"/>
    </location>
</feature>
<evidence type="ECO:0000259" key="18">
    <source>
        <dbReference type="Pfam" id="PF02896"/>
    </source>
</evidence>
<evidence type="ECO:0000256" key="14">
    <source>
        <dbReference type="ARBA" id="ARBA00022842"/>
    </source>
</evidence>
<dbReference type="PANTHER" id="PTHR46244">
    <property type="entry name" value="PHOSPHOENOLPYRUVATE-PROTEIN PHOSPHOTRANSFERASE"/>
    <property type="match status" value="1"/>
</dbReference>
<dbReference type="InterPro" id="IPR024692">
    <property type="entry name" value="PTS_EI"/>
</dbReference>
<comment type="subcellular location">
    <subcellularLocation>
        <location evidence="3 16">Cytoplasm</location>
    </subcellularLocation>
</comment>
<evidence type="ECO:0000256" key="15">
    <source>
        <dbReference type="ARBA" id="ARBA00033235"/>
    </source>
</evidence>
<name>A0ABY8C3P0_9FIRM</name>
<reference evidence="20 21" key="1">
    <citation type="submission" date="2023-02" db="EMBL/GenBank/DDBJ databases">
        <title>Novel Oscillospiraceae bacterial genomes.</title>
        <authorList>
            <person name="Srinivasan S."/>
            <person name="Austin M.N."/>
            <person name="Fiedler T.L."/>
            <person name="Strenk S.M."/>
            <person name="Agnew K.J."/>
            <person name="Nagana Gowda G.A."/>
            <person name="Raftery D."/>
            <person name="Beamer M.A."/>
            <person name="Achilles S.L."/>
            <person name="Wiesenfeld H.C."/>
            <person name="Fredricks D.N."/>
            <person name="Hillier S.L."/>
        </authorList>
    </citation>
    <scope>NUCLEOTIDE SEQUENCE [LARGE SCALE GENOMIC DNA]</scope>
    <source>
        <strain evidence="20 21">CHIC02 1186E3-8</strain>
    </source>
</reference>
<dbReference type="Pfam" id="PF05524">
    <property type="entry name" value="PEP-utilisers_N"/>
    <property type="match status" value="1"/>
</dbReference>
<dbReference type="InterPro" id="IPR036618">
    <property type="entry name" value="PtsI_HPr-bd_sf"/>
</dbReference>
<dbReference type="Gene3D" id="3.50.30.10">
    <property type="entry name" value="Phosphohistidine domain"/>
    <property type="match status" value="1"/>
</dbReference>
<evidence type="ECO:0000256" key="9">
    <source>
        <dbReference type="ARBA" id="ARBA00022597"/>
    </source>
</evidence>
<evidence type="ECO:0000256" key="7">
    <source>
        <dbReference type="ARBA" id="ARBA00022448"/>
    </source>
</evidence>
<dbReference type="InterPro" id="IPR000121">
    <property type="entry name" value="PEP_util_C"/>
</dbReference>
<comment type="similarity">
    <text evidence="4 16">Belongs to the PEP-utilizing enzyme family.</text>
</comment>
<dbReference type="InterPro" id="IPR036637">
    <property type="entry name" value="Phosphohistidine_dom_sf"/>
</dbReference>
<evidence type="ECO:0000256" key="12">
    <source>
        <dbReference type="ARBA" id="ARBA00022723"/>
    </source>
</evidence>
<comment type="catalytic activity">
    <reaction evidence="1 16">
        <text>L-histidyl-[protein] + phosphoenolpyruvate = N(pros)-phospho-L-histidyl-[protein] + pyruvate</text>
        <dbReference type="Rhea" id="RHEA:23880"/>
        <dbReference type="Rhea" id="RHEA-COMP:9745"/>
        <dbReference type="Rhea" id="RHEA-COMP:9746"/>
        <dbReference type="ChEBI" id="CHEBI:15361"/>
        <dbReference type="ChEBI" id="CHEBI:29979"/>
        <dbReference type="ChEBI" id="CHEBI:58702"/>
        <dbReference type="ChEBI" id="CHEBI:64837"/>
        <dbReference type="EC" id="2.7.3.9"/>
    </reaction>
</comment>
<comment type="cofactor">
    <cofactor evidence="2 16">
        <name>Mg(2+)</name>
        <dbReference type="ChEBI" id="CHEBI:18420"/>
    </cofactor>
</comment>
<dbReference type="InterPro" id="IPR006318">
    <property type="entry name" value="PTS_EI-like"/>
</dbReference>
<dbReference type="InterPro" id="IPR050499">
    <property type="entry name" value="PEP-utilizing_PTS_enzyme"/>
</dbReference>
<evidence type="ECO:0000259" key="19">
    <source>
        <dbReference type="Pfam" id="PF05524"/>
    </source>
</evidence>
<comment type="function">
    <text evidence="16">General (non sugar-specific) component of the phosphoenolpyruvate-dependent sugar phosphotransferase system (sugar PTS). This major carbohydrate active-transport system catalyzes the phosphorylation of incoming sugar substrates concomitantly with their translocation across the cell membrane. Enzyme I transfers the phosphoryl group from phosphoenolpyruvate (PEP) to the phosphoryl carrier protein (HPr).</text>
</comment>
<proteinExistence type="inferred from homology"/>
<keyword evidence="12 16" id="KW-0479">Metal-binding</keyword>
<evidence type="ECO:0000256" key="10">
    <source>
        <dbReference type="ARBA" id="ARBA00022679"/>
    </source>
</evidence>
<evidence type="ECO:0000313" key="21">
    <source>
        <dbReference type="Proteomes" id="UP001220478"/>
    </source>
</evidence>
<feature type="domain" description="PEP-utilising enzyme mobile" evidence="17">
    <location>
        <begin position="152"/>
        <end position="222"/>
    </location>
</feature>
<evidence type="ECO:0000256" key="8">
    <source>
        <dbReference type="ARBA" id="ARBA00022490"/>
    </source>
</evidence>
<dbReference type="InterPro" id="IPR015813">
    <property type="entry name" value="Pyrv/PenolPyrv_kinase-like_dom"/>
</dbReference>
<dbReference type="Proteomes" id="UP001220478">
    <property type="component" value="Chromosome"/>
</dbReference>
<keyword evidence="21" id="KW-1185">Reference proteome</keyword>
<evidence type="ECO:0000256" key="2">
    <source>
        <dbReference type="ARBA" id="ARBA00001946"/>
    </source>
</evidence>
<dbReference type="SUPFAM" id="SSF52009">
    <property type="entry name" value="Phosphohistidine domain"/>
    <property type="match status" value="1"/>
</dbReference>
<evidence type="ECO:0000313" key="20">
    <source>
        <dbReference type="EMBL" id="WEG35241.1"/>
    </source>
</evidence>
<dbReference type="EMBL" id="CP118868">
    <property type="protein sequence ID" value="WEG35241.1"/>
    <property type="molecule type" value="Genomic_DNA"/>
</dbReference>
<evidence type="ECO:0000256" key="16">
    <source>
        <dbReference type="PIRNR" id="PIRNR000732"/>
    </source>
</evidence>
<feature type="domain" description="PEP-utilising enzyme C-terminal" evidence="18">
    <location>
        <begin position="249"/>
        <end position="537"/>
    </location>
</feature>
<dbReference type="PIRSF" id="PIRSF000732">
    <property type="entry name" value="PTS_enzyme_I"/>
    <property type="match status" value="1"/>
</dbReference>
<dbReference type="InterPro" id="IPR040442">
    <property type="entry name" value="Pyrv_kinase-like_dom_sf"/>
</dbReference>
<dbReference type="PANTHER" id="PTHR46244:SF6">
    <property type="entry name" value="PHOSPHOENOLPYRUVATE-PROTEIN PHOSPHOTRANSFERASE"/>
    <property type="match status" value="1"/>
</dbReference>
<protein>
    <recommendedName>
        <fullName evidence="6 16">Phosphoenolpyruvate-protein phosphotransferase</fullName>
        <ecNumber evidence="5 16">2.7.3.9</ecNumber>
    </recommendedName>
    <alternativeName>
        <fullName evidence="15 16">Phosphotransferase system, enzyme I</fullName>
    </alternativeName>
</protein>
<keyword evidence="8 16" id="KW-0963">Cytoplasm</keyword>
<evidence type="ECO:0000256" key="1">
    <source>
        <dbReference type="ARBA" id="ARBA00000683"/>
    </source>
</evidence>